<gene>
    <name evidence="1" type="ORF">SCL_2115</name>
</gene>
<proteinExistence type="predicted"/>
<dbReference type="InParanoid" id="A0A1B4XHX3"/>
<protein>
    <submittedName>
        <fullName evidence="1">Uncharacterized protein</fullName>
    </submittedName>
</protein>
<dbReference type="RefSeq" id="WP_148665078.1">
    <property type="nucleotide sequence ID" value="NZ_AP014879.1"/>
</dbReference>
<dbReference type="Proteomes" id="UP000243180">
    <property type="component" value="Chromosome"/>
</dbReference>
<organism evidence="1 2">
    <name type="scientific">Sulfuricaulis limicola</name>
    <dbReference type="NCBI Taxonomy" id="1620215"/>
    <lineage>
        <taxon>Bacteria</taxon>
        <taxon>Pseudomonadati</taxon>
        <taxon>Pseudomonadota</taxon>
        <taxon>Gammaproteobacteria</taxon>
        <taxon>Acidiferrobacterales</taxon>
        <taxon>Acidiferrobacteraceae</taxon>
        <taxon>Sulfuricaulis</taxon>
    </lineage>
</organism>
<evidence type="ECO:0000313" key="1">
    <source>
        <dbReference type="EMBL" id="BAV34404.1"/>
    </source>
</evidence>
<dbReference type="AlphaFoldDB" id="A0A1B4XHX3"/>
<dbReference type="OrthoDB" id="7065564at2"/>
<sequence length="75" mass="8581">MENENKPNSPYSAMTVNERLFEAGLMEEFDKAAFVHDEAKIREVLAKVDLGPEAADKVIEWVKNSPHSMYRKKKA</sequence>
<name>A0A1B4XHX3_9GAMM</name>
<reference evidence="1 2" key="1">
    <citation type="submission" date="2015-05" db="EMBL/GenBank/DDBJ databases">
        <title>Complete genome sequence of a sulfur-oxidizing gammaproteobacterium strain HA5.</title>
        <authorList>
            <person name="Miura A."/>
            <person name="Kojima H."/>
            <person name="Fukui M."/>
        </authorList>
    </citation>
    <scope>NUCLEOTIDE SEQUENCE [LARGE SCALE GENOMIC DNA]</scope>
    <source>
        <strain evidence="1 2">HA5</strain>
    </source>
</reference>
<dbReference type="EMBL" id="AP014879">
    <property type="protein sequence ID" value="BAV34404.1"/>
    <property type="molecule type" value="Genomic_DNA"/>
</dbReference>
<evidence type="ECO:0000313" key="2">
    <source>
        <dbReference type="Proteomes" id="UP000243180"/>
    </source>
</evidence>
<dbReference type="KEGG" id="slim:SCL_2115"/>
<keyword evidence="2" id="KW-1185">Reference proteome</keyword>
<accession>A0A1B4XHX3</accession>